<dbReference type="InterPro" id="IPR019198">
    <property type="entry name" value="Beta_propeller_containing"/>
</dbReference>
<dbReference type="OrthoDB" id="28968at2157"/>
<dbReference type="Proteomes" id="UP000326500">
    <property type="component" value="Unassembled WGS sequence"/>
</dbReference>
<dbReference type="RefSeq" id="WP_066958626.1">
    <property type="nucleotide sequence ID" value="NZ_BCNX01000012.1"/>
</dbReference>
<gene>
    <name evidence="1" type="ORF">SAMN04488571_10991</name>
</gene>
<accession>A0A1G9BIV4</accession>
<dbReference type="InterPro" id="IPR014441">
    <property type="entry name" value="UCP006425_b-propeller"/>
</dbReference>
<evidence type="ECO:0000313" key="2">
    <source>
        <dbReference type="Proteomes" id="UP000326500"/>
    </source>
</evidence>
<proteinExistence type="predicted"/>
<protein>
    <submittedName>
        <fullName evidence="1">Secreted protein containing C-terminal beta-propeller domain</fullName>
    </submittedName>
</protein>
<keyword evidence="2" id="KW-1185">Reference proteome</keyword>
<name>A0A1G9BIV4_9EURY</name>
<dbReference type="PIRSF" id="PIRSF006425">
    <property type="entry name" value="UCP006425_WD40"/>
    <property type="match status" value="1"/>
</dbReference>
<reference evidence="1 2" key="1">
    <citation type="submission" date="2016-10" db="EMBL/GenBank/DDBJ databases">
        <authorList>
            <person name="Varghese N."/>
            <person name="Submissions S."/>
        </authorList>
    </citation>
    <scope>NUCLEOTIDE SEQUENCE [LARGE SCALE GENOMIC DNA]</scope>
    <source>
        <strain evidence="1 2">DSM 2373</strain>
    </source>
</reference>
<dbReference type="STRING" id="2200.GCA_001571405_02078"/>
<sequence>MENWKPAIVVALGCLVVAAIIGTALASEEDGAEIRGDLIKFASKEEIKAFLKENAQGSWRDGGYHRATGGVADEAGVNPPAPMATAAPTSQARDYSTTNVQVEGVDEADFLKNDGKYIYIISGETLTIVEAFPPENAKIISESRIDGSPKALFLAGDRLVVFATTTEERMTTVEGSVTPVPVWRTVTHAYVYDISDREDPEQVRDVTFSGDYYDARLIGDHVYALTRESPVWVRDDILLPEVRTGTAEPIVPDVYRPKTPLQNYIFYTAGAFSIRNDTGTPDAETFLLGYDTTLYASQKNLYIGYRNQGPVSTAGPAGIAVPPVEPGTRDRTLIHRLSIEGGEIDYRAMGEVPGHLLNQFSLDEYAGNLRVATTVEGWTREGTTQYNNVYVLDSTMKTIGALEYIAPDERIYAARFAGDRLYLVTFKRIDPLFVIDLTDPKRPGILGELKIPGYSDYLHPYGPDHIIGIGKETSENEWGGVSVAGLKIALFDVSDVNSPTQVDSVVIGEAGTDSAALHDHKAFLFVEDRQLLVIPVSEIKKVENPSSRYPGSYALETWQGAYVYRVSQKDGFTLLGRVAHAESGSPYSWYTPDAVQRSLFMDDTLYTISMRSIVMTDLADGSRIGEVLLPYRGEVYPTPYPVW</sequence>
<organism evidence="1 2">
    <name type="scientific">Methanoculleus thermophilus</name>
    <dbReference type="NCBI Taxonomy" id="2200"/>
    <lineage>
        <taxon>Archaea</taxon>
        <taxon>Methanobacteriati</taxon>
        <taxon>Methanobacteriota</taxon>
        <taxon>Stenosarchaea group</taxon>
        <taxon>Methanomicrobia</taxon>
        <taxon>Methanomicrobiales</taxon>
        <taxon>Methanomicrobiaceae</taxon>
        <taxon>Methanoculleus</taxon>
    </lineage>
</organism>
<dbReference type="Pfam" id="PF09826">
    <property type="entry name" value="Beta_propel"/>
    <property type="match status" value="1"/>
</dbReference>
<dbReference type="EMBL" id="FNFT01000009">
    <property type="protein sequence ID" value="SDK39383.1"/>
    <property type="molecule type" value="Genomic_DNA"/>
</dbReference>
<dbReference type="AlphaFoldDB" id="A0A1G9BIV4"/>
<evidence type="ECO:0000313" key="1">
    <source>
        <dbReference type="EMBL" id="SDK39383.1"/>
    </source>
</evidence>